<keyword evidence="1" id="KW-0472">Membrane</keyword>
<proteinExistence type="predicted"/>
<dbReference type="EMBL" id="STGX01000019">
    <property type="protein sequence ID" value="THV24358.1"/>
    <property type="molecule type" value="Genomic_DNA"/>
</dbReference>
<comment type="caution">
    <text evidence="2">The sequence shown here is derived from an EMBL/GenBank/DDBJ whole genome shotgun (WGS) entry which is preliminary data.</text>
</comment>
<dbReference type="RefSeq" id="WP_136531709.1">
    <property type="nucleotide sequence ID" value="NZ_STGX01000019.1"/>
</dbReference>
<keyword evidence="1" id="KW-1133">Transmembrane helix</keyword>
<dbReference type="AlphaFoldDB" id="A0A4S8P2V7"/>
<keyword evidence="1" id="KW-0812">Transmembrane</keyword>
<dbReference type="Proteomes" id="UP000305792">
    <property type="component" value="Unassembled WGS sequence"/>
</dbReference>
<evidence type="ECO:0000256" key="1">
    <source>
        <dbReference type="SAM" id="Phobius"/>
    </source>
</evidence>
<gene>
    <name evidence="2" type="ORF">E9998_21265</name>
</gene>
<sequence>MAVCNICKQSMSGPGQACALCLAKMINYAEGEYHDTDDPAVKRFNEELAKQSGPRAPQQSGGCAVVALAALAIPAALAVLGAVHLIT</sequence>
<evidence type="ECO:0000313" key="3">
    <source>
        <dbReference type="Proteomes" id="UP000305792"/>
    </source>
</evidence>
<organism evidence="2 3">
    <name type="scientific">Glycomyces paridis</name>
    <dbReference type="NCBI Taxonomy" id="2126555"/>
    <lineage>
        <taxon>Bacteria</taxon>
        <taxon>Bacillati</taxon>
        <taxon>Actinomycetota</taxon>
        <taxon>Actinomycetes</taxon>
        <taxon>Glycomycetales</taxon>
        <taxon>Glycomycetaceae</taxon>
        <taxon>Glycomyces</taxon>
    </lineage>
</organism>
<evidence type="ECO:0000313" key="2">
    <source>
        <dbReference type="EMBL" id="THV24358.1"/>
    </source>
</evidence>
<accession>A0A4S8P2V7</accession>
<name>A0A4S8P2V7_9ACTN</name>
<feature type="transmembrane region" description="Helical" evidence="1">
    <location>
        <begin position="64"/>
        <end position="86"/>
    </location>
</feature>
<protein>
    <submittedName>
        <fullName evidence="2">Uncharacterized protein</fullName>
    </submittedName>
</protein>
<dbReference type="OrthoDB" id="3538557at2"/>
<keyword evidence="3" id="KW-1185">Reference proteome</keyword>
<reference evidence="2 3" key="1">
    <citation type="journal article" date="2018" name="Int. J. Syst. Evol. Microbiol.">
        <title>Glycomyces paridis sp. nov., isolated from the medicinal plant Paris polyphylla.</title>
        <authorList>
            <person name="Fang X.M."/>
            <person name="Bai J.L."/>
            <person name="Su J."/>
            <person name="Zhao L.L."/>
            <person name="Liu H.Y."/>
            <person name="Ma B.P."/>
            <person name="Zhang Y.Q."/>
            <person name="Yu L.Y."/>
        </authorList>
    </citation>
    <scope>NUCLEOTIDE SEQUENCE [LARGE SCALE GENOMIC DNA]</scope>
    <source>
        <strain evidence="2 3">CPCC 204357</strain>
    </source>
</reference>